<reference evidence="2 3" key="1">
    <citation type="submission" date="2016-02" db="EMBL/GenBank/DDBJ databases">
        <title>Genome analysis of coral dinoflagellate symbionts highlights evolutionary adaptations to a symbiotic lifestyle.</title>
        <authorList>
            <person name="Aranda M."/>
            <person name="Li Y."/>
            <person name="Liew Y.J."/>
            <person name="Baumgarten S."/>
            <person name="Simakov O."/>
            <person name="Wilson M."/>
            <person name="Piel J."/>
            <person name="Ashoor H."/>
            <person name="Bougouffa S."/>
            <person name="Bajic V.B."/>
            <person name="Ryu T."/>
            <person name="Ravasi T."/>
            <person name="Bayer T."/>
            <person name="Micklem G."/>
            <person name="Kim H."/>
            <person name="Bhak J."/>
            <person name="Lajeunesse T.C."/>
            <person name="Voolstra C.R."/>
        </authorList>
    </citation>
    <scope>NUCLEOTIDE SEQUENCE [LARGE SCALE GENOMIC DNA]</scope>
    <source>
        <strain evidence="2 3">CCMP2467</strain>
    </source>
</reference>
<gene>
    <name evidence="2" type="ORF">AK812_SmicGene5597</name>
</gene>
<evidence type="ECO:0000313" key="2">
    <source>
        <dbReference type="EMBL" id="OLQ10687.1"/>
    </source>
</evidence>
<protein>
    <submittedName>
        <fullName evidence="2">Uncharacterized protein</fullName>
    </submittedName>
</protein>
<dbReference type="EMBL" id="LSRX01000074">
    <property type="protein sequence ID" value="OLQ10687.1"/>
    <property type="molecule type" value="Genomic_DNA"/>
</dbReference>
<comment type="caution">
    <text evidence="2">The sequence shown here is derived from an EMBL/GenBank/DDBJ whole genome shotgun (WGS) entry which is preliminary data.</text>
</comment>
<keyword evidence="3" id="KW-1185">Reference proteome</keyword>
<accession>A0A1Q9ETD0</accession>
<sequence length="124" mass="13323">MVAGSSPPSVALYALQGLHSSPATKAARINLQGIRTDVMTNLLSLAFSRRGKLLQIRFEETKVVIPGSPHPSQPKNTEPKQVAAETDGQGYHIEVKGTNEVIIALLHPSTVVIKAQWAACLDFP</sequence>
<name>A0A1Q9ETD0_SYMMI</name>
<proteinExistence type="predicted"/>
<dbReference type="AlphaFoldDB" id="A0A1Q9ETD0"/>
<evidence type="ECO:0000256" key="1">
    <source>
        <dbReference type="SAM" id="MobiDB-lite"/>
    </source>
</evidence>
<feature type="region of interest" description="Disordered" evidence="1">
    <location>
        <begin position="65"/>
        <end position="84"/>
    </location>
</feature>
<dbReference type="Proteomes" id="UP000186817">
    <property type="component" value="Unassembled WGS sequence"/>
</dbReference>
<organism evidence="2 3">
    <name type="scientific">Symbiodinium microadriaticum</name>
    <name type="common">Dinoflagellate</name>
    <name type="synonym">Zooxanthella microadriatica</name>
    <dbReference type="NCBI Taxonomy" id="2951"/>
    <lineage>
        <taxon>Eukaryota</taxon>
        <taxon>Sar</taxon>
        <taxon>Alveolata</taxon>
        <taxon>Dinophyceae</taxon>
        <taxon>Suessiales</taxon>
        <taxon>Symbiodiniaceae</taxon>
        <taxon>Symbiodinium</taxon>
    </lineage>
</organism>
<evidence type="ECO:0000313" key="3">
    <source>
        <dbReference type="Proteomes" id="UP000186817"/>
    </source>
</evidence>